<gene>
    <name evidence="2" type="ORF">MSYG_0243</name>
</gene>
<feature type="compositionally biased region" description="Basic and acidic residues" evidence="1">
    <location>
        <begin position="191"/>
        <end position="207"/>
    </location>
</feature>
<feature type="region of interest" description="Disordered" evidence="1">
    <location>
        <begin position="219"/>
        <end position="286"/>
    </location>
</feature>
<feature type="region of interest" description="Disordered" evidence="1">
    <location>
        <begin position="175"/>
        <end position="207"/>
    </location>
</feature>
<dbReference type="AlphaFoldDB" id="M5E6E4"/>
<dbReference type="SMART" id="SM00233">
    <property type="entry name" value="PH"/>
    <property type="match status" value="2"/>
</dbReference>
<evidence type="ECO:0000313" key="2">
    <source>
        <dbReference type="EMBL" id="SHO75909.1"/>
    </source>
</evidence>
<dbReference type="Pfam" id="PF00169">
    <property type="entry name" value="PH"/>
    <property type="match status" value="2"/>
</dbReference>
<dbReference type="InterPro" id="IPR011993">
    <property type="entry name" value="PH-like_dom_sf"/>
</dbReference>
<reference evidence="3" key="1">
    <citation type="journal article" date="2017" name="Nucleic Acids Res.">
        <title>Proteogenomics produces comprehensive and highly accurate protein-coding gene annotation in a complete genome assembly of Malassezia sympodialis.</title>
        <authorList>
            <person name="Zhu Y."/>
            <person name="Engstroem P.G."/>
            <person name="Tellgren-Roth C."/>
            <person name="Baudo C.D."/>
            <person name="Kennell J.C."/>
            <person name="Sun S."/>
            <person name="Billmyre R.B."/>
            <person name="Schroeder M.S."/>
            <person name="Andersson A."/>
            <person name="Holm T."/>
            <person name="Sigurgeirsson B."/>
            <person name="Wu G."/>
            <person name="Sankaranarayanan S.R."/>
            <person name="Siddharthan R."/>
            <person name="Sanyal K."/>
            <person name="Lundeberg J."/>
            <person name="Nystedt B."/>
            <person name="Boekhout T."/>
            <person name="Dawson T.L. Jr."/>
            <person name="Heitman J."/>
            <person name="Scheynius A."/>
            <person name="Lehtioe J."/>
        </authorList>
    </citation>
    <scope>NUCLEOTIDE SEQUENCE [LARGE SCALE GENOMIC DNA]</scope>
    <source>
        <strain evidence="3">ATCC 42132</strain>
    </source>
</reference>
<organism evidence="2 3">
    <name type="scientific">Malassezia sympodialis (strain ATCC 42132)</name>
    <name type="common">Atopic eczema-associated yeast</name>
    <dbReference type="NCBI Taxonomy" id="1230383"/>
    <lineage>
        <taxon>Eukaryota</taxon>
        <taxon>Fungi</taxon>
        <taxon>Dikarya</taxon>
        <taxon>Basidiomycota</taxon>
        <taxon>Ustilaginomycotina</taxon>
        <taxon>Malasseziomycetes</taxon>
        <taxon>Malasseziales</taxon>
        <taxon>Malasseziaceae</taxon>
        <taxon>Malassezia</taxon>
    </lineage>
</organism>
<dbReference type="SUPFAM" id="SSF50729">
    <property type="entry name" value="PH domain-like"/>
    <property type="match status" value="2"/>
</dbReference>
<dbReference type="OrthoDB" id="2157866at2759"/>
<proteinExistence type="predicted"/>
<accession>M5E6E4</accession>
<dbReference type="PANTHER" id="PTHR14336:SF8">
    <property type="entry name" value="PROTEIN OPY1"/>
    <property type="match status" value="1"/>
</dbReference>
<keyword evidence="3" id="KW-1185">Reference proteome</keyword>
<dbReference type="HOGENOM" id="CLU_029637_0_0_1"/>
<feature type="compositionally biased region" description="Acidic residues" evidence="1">
    <location>
        <begin position="257"/>
        <end position="267"/>
    </location>
</feature>
<feature type="region of interest" description="Disordered" evidence="1">
    <location>
        <begin position="1"/>
        <end position="23"/>
    </location>
</feature>
<evidence type="ECO:0000313" key="3">
    <source>
        <dbReference type="Proteomes" id="UP000186303"/>
    </source>
</evidence>
<dbReference type="InterPro" id="IPR001849">
    <property type="entry name" value="PH_domain"/>
</dbReference>
<dbReference type="Gene3D" id="2.30.29.30">
    <property type="entry name" value="Pleckstrin-homology domain (PH domain)/Phosphotyrosine-binding domain (PTB)"/>
    <property type="match status" value="2"/>
</dbReference>
<name>M5E6E4_MALS4</name>
<dbReference type="Proteomes" id="UP000186303">
    <property type="component" value="Chromosome 1"/>
</dbReference>
<dbReference type="KEGG" id="msym:MSY001_1000"/>
<dbReference type="PANTHER" id="PTHR14336">
    <property type="entry name" value="TANDEM PH DOMAIN CONTAINING PROTEIN"/>
    <property type="match status" value="1"/>
</dbReference>
<dbReference type="VEuPathDB" id="FungiDB:MSYG_0243"/>
<dbReference type="RefSeq" id="XP_018739609.1">
    <property type="nucleotide sequence ID" value="XM_018886102.1"/>
</dbReference>
<dbReference type="STRING" id="1230383.M5E6E4"/>
<sequence>MLKIQDPVDPVHDVPSHSVPGQSAPGLALAPALTVSDVPAEAVERGHDVELDEDELGHATHEIPHELINEKIACAGFLLKRGERRKVWKRRWVVLRPSRLAFYKNEQEYLLLNLVPTRDIRAVVPVDFRRIGTTIGIVTAGRTLFLKASSQDETNMWIEALLNMRDQAVEGAELGPHLSRSPTMPALSVPRSEDNADERSTPGRRTEFQSFSRWFTLDSQGGASSKGATVLSAPRTIDDAKARRPRPSAHGMWLSSSDDDQEPELEDPGTMPSAAPRVASGSSAAPDEDVNRVIAQGYLMKQSTRRKQWRKRWFVLTLDSLYYSRSHMELHTYRRVLTAEIMDVMEFEVGVATSSGSGLSFSPSSFPRLGFITGSPESRGTPAMPTSPSMDANALSPDLHHRTDHCFRIVTTSRTFVLCAPTEDEEIQWLSALQTLLHRRRPTPHAASFR</sequence>
<dbReference type="PROSITE" id="PS50003">
    <property type="entry name" value="PH_DOMAIN"/>
    <property type="match status" value="2"/>
</dbReference>
<evidence type="ECO:0000256" key="1">
    <source>
        <dbReference type="SAM" id="MobiDB-lite"/>
    </source>
</evidence>
<dbReference type="OMA" id="SWKPAYL"/>
<protein>
    <submittedName>
        <fullName evidence="2">Uncharacterized protein</fullName>
    </submittedName>
</protein>
<dbReference type="InterPro" id="IPR051707">
    <property type="entry name" value="PI-Interact_SigTrans_Reg"/>
</dbReference>
<dbReference type="EMBL" id="LT671821">
    <property type="protein sequence ID" value="SHO75909.1"/>
    <property type="molecule type" value="Genomic_DNA"/>
</dbReference>